<evidence type="ECO:0000259" key="4">
    <source>
        <dbReference type="Pfam" id="PF03446"/>
    </source>
</evidence>
<feature type="domain" description="6-phosphogluconate dehydrogenase NADP-binding" evidence="4">
    <location>
        <begin position="8"/>
        <end position="160"/>
    </location>
</feature>
<dbReference type="SUPFAM" id="SSF48179">
    <property type="entry name" value="6-phosphogluconate dehydrogenase C-terminal domain-like"/>
    <property type="match status" value="1"/>
</dbReference>
<dbReference type="InterPro" id="IPR036291">
    <property type="entry name" value="NAD(P)-bd_dom_sf"/>
</dbReference>
<dbReference type="Proteomes" id="UP001305779">
    <property type="component" value="Unassembled WGS sequence"/>
</dbReference>
<sequence length="308" mass="32772">MATTSLRLAWIGLGNMGSAMCRNIVKKANPSTPVTIYDILPERVEKLHSELGSTSTAIASSIPQAAEQADAVFYSLPNDEIVPDVLAQILGSLAKNQLVVDFSTVSPETTTHEADLVQAQGSHFVACPVFGTAPNAEAGQLVCVPAGPAVAVAQLRPFCEGVIARKIIDLSDSAPSKATTLKILGNGFLLSTVHALAEAHVVAEKASLDPTDLHKFFELMLGGVGASYSARFLHGDWYRREPPIFSVDLARKDARHAQNLARNCGGVVKSVDLPDVYLRVVQERKGSSGELAAIYGAKRLEAGLPYEN</sequence>
<dbReference type="InterPro" id="IPR029154">
    <property type="entry name" value="HIBADH-like_NADP-bd"/>
</dbReference>
<gene>
    <name evidence="6" type="ORF">PRZ48_014180</name>
</gene>
<dbReference type="PIRSF" id="PIRSF000103">
    <property type="entry name" value="HIBADH"/>
    <property type="match status" value="1"/>
</dbReference>
<dbReference type="EMBL" id="JAXOVC010000013">
    <property type="protein sequence ID" value="KAK4494824.1"/>
    <property type="molecule type" value="Genomic_DNA"/>
</dbReference>
<evidence type="ECO:0000313" key="7">
    <source>
        <dbReference type="Proteomes" id="UP001305779"/>
    </source>
</evidence>
<dbReference type="InterPro" id="IPR051265">
    <property type="entry name" value="HIBADH-related_NP60_sf"/>
</dbReference>
<dbReference type="InterPro" id="IPR008927">
    <property type="entry name" value="6-PGluconate_DH-like_C_sf"/>
</dbReference>
<keyword evidence="3" id="KW-0520">NAD</keyword>
<dbReference type="Pfam" id="PF14833">
    <property type="entry name" value="NAD_binding_11"/>
    <property type="match status" value="1"/>
</dbReference>
<dbReference type="PANTHER" id="PTHR43580">
    <property type="entry name" value="OXIDOREDUCTASE GLYR1-RELATED"/>
    <property type="match status" value="1"/>
</dbReference>
<evidence type="ECO:0000256" key="3">
    <source>
        <dbReference type="ARBA" id="ARBA00023027"/>
    </source>
</evidence>
<organism evidence="6 7">
    <name type="scientific">Zasmidium cellare</name>
    <name type="common">Wine cellar mold</name>
    <name type="synonym">Racodium cellare</name>
    <dbReference type="NCBI Taxonomy" id="395010"/>
    <lineage>
        <taxon>Eukaryota</taxon>
        <taxon>Fungi</taxon>
        <taxon>Dikarya</taxon>
        <taxon>Ascomycota</taxon>
        <taxon>Pezizomycotina</taxon>
        <taxon>Dothideomycetes</taxon>
        <taxon>Dothideomycetidae</taxon>
        <taxon>Mycosphaerellales</taxon>
        <taxon>Mycosphaerellaceae</taxon>
        <taxon>Zasmidium</taxon>
    </lineage>
</organism>
<dbReference type="InterPro" id="IPR006115">
    <property type="entry name" value="6PGDH_NADP-bd"/>
</dbReference>
<dbReference type="SUPFAM" id="SSF51735">
    <property type="entry name" value="NAD(P)-binding Rossmann-fold domains"/>
    <property type="match status" value="1"/>
</dbReference>
<keyword evidence="7" id="KW-1185">Reference proteome</keyword>
<evidence type="ECO:0000313" key="6">
    <source>
        <dbReference type="EMBL" id="KAK4494824.1"/>
    </source>
</evidence>
<comment type="caution">
    <text evidence="6">The sequence shown here is derived from an EMBL/GenBank/DDBJ whole genome shotgun (WGS) entry which is preliminary data.</text>
</comment>
<reference evidence="6 7" key="1">
    <citation type="journal article" date="2023" name="G3 (Bethesda)">
        <title>A chromosome-level genome assembly of Zasmidium syzygii isolated from banana leaves.</title>
        <authorList>
            <person name="van Westerhoven A.C."/>
            <person name="Mehrabi R."/>
            <person name="Talebi R."/>
            <person name="Steentjes M.B.F."/>
            <person name="Corcolon B."/>
            <person name="Chong P.A."/>
            <person name="Kema G.H.J."/>
            <person name="Seidl M.F."/>
        </authorList>
    </citation>
    <scope>NUCLEOTIDE SEQUENCE [LARGE SCALE GENOMIC DNA]</scope>
    <source>
        <strain evidence="6 7">P124</strain>
    </source>
</reference>
<protein>
    <submittedName>
        <fullName evidence="6">Uncharacterized protein</fullName>
    </submittedName>
</protein>
<dbReference type="Pfam" id="PF03446">
    <property type="entry name" value="NAD_binding_2"/>
    <property type="match status" value="1"/>
</dbReference>
<keyword evidence="2" id="KW-0560">Oxidoreductase</keyword>
<evidence type="ECO:0000256" key="2">
    <source>
        <dbReference type="ARBA" id="ARBA00023002"/>
    </source>
</evidence>
<comment type="similarity">
    <text evidence="1">Belongs to the HIBADH-related family. NP60 subfamily.</text>
</comment>
<name>A0ABR0E093_ZASCE</name>
<dbReference type="Gene3D" id="3.40.50.720">
    <property type="entry name" value="NAD(P)-binding Rossmann-like Domain"/>
    <property type="match status" value="1"/>
</dbReference>
<evidence type="ECO:0000259" key="5">
    <source>
        <dbReference type="Pfam" id="PF14833"/>
    </source>
</evidence>
<accession>A0ABR0E093</accession>
<feature type="domain" description="3-hydroxyisobutyrate dehydrogenase-like NAD-binding" evidence="5">
    <location>
        <begin position="178"/>
        <end position="285"/>
    </location>
</feature>
<dbReference type="Gene3D" id="1.10.1040.10">
    <property type="entry name" value="N-(1-d-carboxylethyl)-l-norvaline Dehydrogenase, domain 2"/>
    <property type="match status" value="1"/>
</dbReference>
<evidence type="ECO:0000256" key="1">
    <source>
        <dbReference type="ARBA" id="ARBA00007598"/>
    </source>
</evidence>
<proteinExistence type="inferred from homology"/>
<dbReference type="InterPro" id="IPR015815">
    <property type="entry name" value="HIBADH-related"/>
</dbReference>
<dbReference type="PANTHER" id="PTHR43580:SF3">
    <property type="entry name" value="6-PHOSPHOGLUCONATE DEHYDROGENASE FAMILY PROTEIN (AFU_ORTHOLOGUE AFUA_2G11600)"/>
    <property type="match status" value="1"/>
</dbReference>
<dbReference type="InterPro" id="IPR013328">
    <property type="entry name" value="6PGD_dom2"/>
</dbReference>